<dbReference type="PANTHER" id="PTHR48207:SF3">
    <property type="entry name" value="SUCCINATE--HYDROXYMETHYLGLUTARATE COA-TRANSFERASE"/>
    <property type="match status" value="1"/>
</dbReference>
<dbReference type="Gene3D" id="3.30.1540.10">
    <property type="entry name" value="formyl-coa transferase, domain 3"/>
    <property type="match status" value="1"/>
</dbReference>
<gene>
    <name evidence="2" type="ORF">J5Y10_24090</name>
</gene>
<dbReference type="GO" id="GO:0008410">
    <property type="term" value="F:CoA-transferase activity"/>
    <property type="evidence" value="ECO:0007669"/>
    <property type="project" value="TreeGrafter"/>
</dbReference>
<protein>
    <submittedName>
        <fullName evidence="2">CoA transferase</fullName>
    </submittedName>
</protein>
<dbReference type="Gene3D" id="3.40.50.10540">
    <property type="entry name" value="Crotonobetainyl-coa:carnitine coa-transferase, domain 1"/>
    <property type="match status" value="1"/>
</dbReference>
<dbReference type="SUPFAM" id="SSF89796">
    <property type="entry name" value="CoA-transferase family III (CaiB/BaiF)"/>
    <property type="match status" value="1"/>
</dbReference>
<dbReference type="InterPro" id="IPR050483">
    <property type="entry name" value="CoA-transferase_III_domain"/>
</dbReference>
<dbReference type="AlphaFoldDB" id="A0A940N371"/>
<name>A0A940N371_9PROT</name>
<dbReference type="PANTHER" id="PTHR48207">
    <property type="entry name" value="SUCCINATE--HYDROXYMETHYLGLUTARATE COA-TRANSFERASE"/>
    <property type="match status" value="1"/>
</dbReference>
<keyword evidence="3" id="KW-1185">Reference proteome</keyword>
<accession>A0A940N371</accession>
<reference evidence="2" key="1">
    <citation type="submission" date="2021-03" db="EMBL/GenBank/DDBJ databases">
        <authorList>
            <person name="So Y."/>
        </authorList>
    </citation>
    <scope>NUCLEOTIDE SEQUENCE</scope>
    <source>
        <strain evidence="2">SG15</strain>
    </source>
</reference>
<dbReference type="RefSeq" id="WP_209376684.1">
    <property type="nucleotide sequence ID" value="NZ_JAGIZA010000023.1"/>
</dbReference>
<evidence type="ECO:0000313" key="2">
    <source>
        <dbReference type="EMBL" id="MBP0495887.1"/>
    </source>
</evidence>
<keyword evidence="1 2" id="KW-0808">Transferase</keyword>
<evidence type="ECO:0000313" key="3">
    <source>
        <dbReference type="Proteomes" id="UP000677537"/>
    </source>
</evidence>
<dbReference type="Pfam" id="PF02515">
    <property type="entry name" value="CoA_transf_3"/>
    <property type="match status" value="1"/>
</dbReference>
<sequence>MGTGVMERAAERPAAAGAPALAGIKVLDLTQWEAGSVAAQTLAFLGADVMKIERPKGGDPARIASADSADADSLYFLVLNANKRGVTLDLGKPEGKALLRRLIERSDVLLENFAPGTIERLGFGYEAVSAINPRIVYGSVRGFSDESAYRDFRCFDAIAQSMGGAVSISGEPGGGPVKPGPTFADTGTAMHLAVGIVAALHQRHATGRGQHVKVAMQEVVVNFCRMGFARQQITGRAAERVGNGSPSSSSAPSGIFACAGGGPNDHCFIYTARDSITGNRQWNTLLRVIGREELIGDPRYDEPQKRFARQEEVDAIIAPWMLRHDKREAMALLNGAGVPAGAVMDTSDLIDEPSFRATGMLTAVQHPKRGEIVLPGWPVRMSESPTPPTTCPPLLGEHTEAVLDEMLELTPEEMRRLKTEGVI</sequence>
<dbReference type="EMBL" id="JAGIZA010000023">
    <property type="protein sequence ID" value="MBP0495887.1"/>
    <property type="molecule type" value="Genomic_DNA"/>
</dbReference>
<dbReference type="Proteomes" id="UP000677537">
    <property type="component" value="Unassembled WGS sequence"/>
</dbReference>
<comment type="caution">
    <text evidence="2">The sequence shown here is derived from an EMBL/GenBank/DDBJ whole genome shotgun (WGS) entry which is preliminary data.</text>
</comment>
<evidence type="ECO:0000256" key="1">
    <source>
        <dbReference type="ARBA" id="ARBA00022679"/>
    </source>
</evidence>
<organism evidence="2 3">
    <name type="scientific">Roseomonas indoligenes</name>
    <dbReference type="NCBI Taxonomy" id="2820811"/>
    <lineage>
        <taxon>Bacteria</taxon>
        <taxon>Pseudomonadati</taxon>
        <taxon>Pseudomonadota</taxon>
        <taxon>Alphaproteobacteria</taxon>
        <taxon>Acetobacterales</taxon>
        <taxon>Roseomonadaceae</taxon>
        <taxon>Roseomonas</taxon>
    </lineage>
</organism>
<dbReference type="InterPro" id="IPR044855">
    <property type="entry name" value="CoA-Trfase_III_dom3_sf"/>
</dbReference>
<dbReference type="InterPro" id="IPR023606">
    <property type="entry name" value="CoA-Trfase_III_dom_1_sf"/>
</dbReference>
<dbReference type="InterPro" id="IPR003673">
    <property type="entry name" value="CoA-Trfase_fam_III"/>
</dbReference>
<proteinExistence type="predicted"/>